<accession>A0AB34G4D9</accession>
<organism evidence="2 3">
    <name type="scientific">Purpureocillium lavendulum</name>
    <dbReference type="NCBI Taxonomy" id="1247861"/>
    <lineage>
        <taxon>Eukaryota</taxon>
        <taxon>Fungi</taxon>
        <taxon>Dikarya</taxon>
        <taxon>Ascomycota</taxon>
        <taxon>Pezizomycotina</taxon>
        <taxon>Sordariomycetes</taxon>
        <taxon>Hypocreomycetidae</taxon>
        <taxon>Hypocreales</taxon>
        <taxon>Ophiocordycipitaceae</taxon>
        <taxon>Purpureocillium</taxon>
    </lineage>
</organism>
<protein>
    <submittedName>
        <fullName evidence="2">Nuclear pore assembly and biogenesis domain-containing protein</fullName>
    </submittedName>
</protein>
<evidence type="ECO:0000256" key="1">
    <source>
        <dbReference type="SAM" id="MobiDB-lite"/>
    </source>
</evidence>
<name>A0AB34G4D9_9HYPO</name>
<feature type="region of interest" description="Disordered" evidence="1">
    <location>
        <begin position="59"/>
        <end position="150"/>
    </location>
</feature>
<feature type="compositionally biased region" description="Acidic residues" evidence="1">
    <location>
        <begin position="106"/>
        <end position="120"/>
    </location>
</feature>
<dbReference type="EMBL" id="JAQHRD010000001">
    <property type="protein sequence ID" value="KAJ6446123.1"/>
    <property type="molecule type" value="Genomic_DNA"/>
</dbReference>
<dbReference type="AlphaFoldDB" id="A0AB34G4D9"/>
<reference evidence="2" key="1">
    <citation type="submission" date="2023-01" db="EMBL/GenBank/DDBJ databases">
        <title>The growth and conidiation of Purpureocillium lavendulum are regulated by nitrogen source and histone H3K14 acetylation.</title>
        <authorList>
            <person name="Tang P."/>
            <person name="Han J."/>
            <person name="Zhang C."/>
            <person name="Tang P."/>
            <person name="Qi F."/>
            <person name="Zhang K."/>
            <person name="Liang L."/>
        </authorList>
    </citation>
    <scope>NUCLEOTIDE SEQUENCE</scope>
    <source>
        <strain evidence="2">YMF1.00683</strain>
    </source>
</reference>
<keyword evidence="3" id="KW-1185">Reference proteome</keyword>
<evidence type="ECO:0000313" key="3">
    <source>
        <dbReference type="Proteomes" id="UP001163105"/>
    </source>
</evidence>
<proteinExistence type="predicted"/>
<feature type="compositionally biased region" description="Pro residues" evidence="1">
    <location>
        <begin position="86"/>
        <end position="102"/>
    </location>
</feature>
<evidence type="ECO:0000313" key="2">
    <source>
        <dbReference type="EMBL" id="KAJ6446123.1"/>
    </source>
</evidence>
<sequence>MEEKFEEVEAHQDTLQMGAKYAAAHRRDATAVSVPEGCQTAAAVVTSTTTVDITVYIRPTAPAEQQPLPTEPFRPDTTPVAVQPLPTEPFHPDQPAPPPPVVPTEEPCEDDEVEDEEEAGDGNGGGIDIDIADGDPLIDLNVGDSIKVSA</sequence>
<gene>
    <name evidence="2" type="ORF">O9K51_00892</name>
</gene>
<comment type="caution">
    <text evidence="2">The sequence shown here is derived from an EMBL/GenBank/DDBJ whole genome shotgun (WGS) entry which is preliminary data.</text>
</comment>
<dbReference type="Proteomes" id="UP001163105">
    <property type="component" value="Unassembled WGS sequence"/>
</dbReference>